<keyword evidence="7" id="KW-0411">Iron-sulfur</keyword>
<dbReference type="InterPro" id="IPR013983">
    <property type="entry name" value="Ald_Fedxn_OxRdtase_N"/>
</dbReference>
<reference evidence="10" key="1">
    <citation type="journal article" date="2020" name="mSystems">
        <title>Genome- and Community-Level Interaction Insights into Carbon Utilization and Element Cycling Functions of Hydrothermarchaeota in Hydrothermal Sediment.</title>
        <authorList>
            <person name="Zhou Z."/>
            <person name="Liu Y."/>
            <person name="Xu W."/>
            <person name="Pan J."/>
            <person name="Luo Z.H."/>
            <person name="Li M."/>
        </authorList>
    </citation>
    <scope>NUCLEOTIDE SEQUENCE [LARGE SCALE GENOMIC DNA]</scope>
    <source>
        <strain evidence="10">SpSt-34</strain>
        <strain evidence="11">SpSt-69</strain>
    </source>
</reference>
<dbReference type="GO" id="GO:0046872">
    <property type="term" value="F:metal ion binding"/>
    <property type="evidence" value="ECO:0007669"/>
    <property type="project" value="UniProtKB-KW"/>
</dbReference>
<keyword evidence="5" id="KW-0560">Oxidoreductase</keyword>
<evidence type="ECO:0000259" key="9">
    <source>
        <dbReference type="SMART" id="SM00790"/>
    </source>
</evidence>
<dbReference type="PANTHER" id="PTHR30038:SF0">
    <property type="entry name" value="TUNGSTEN-CONTAINING ALDEHYDE FERREDOXIN OXIDOREDUCTASE"/>
    <property type="match status" value="1"/>
</dbReference>
<name>A0A7C2K448_UNCW3</name>
<gene>
    <name evidence="10" type="ORF">ENQ77_07560</name>
    <name evidence="11" type="ORF">ENU66_04495</name>
</gene>
<dbReference type="InterPro" id="IPR013984">
    <property type="entry name" value="Ald_Fedxn_OxRdtase_dom2"/>
</dbReference>
<evidence type="ECO:0000256" key="2">
    <source>
        <dbReference type="ARBA" id="ARBA00011032"/>
    </source>
</evidence>
<dbReference type="InterPro" id="IPR051919">
    <property type="entry name" value="W-dependent_AOR"/>
</dbReference>
<keyword evidence="6" id="KW-0408">Iron</keyword>
<evidence type="ECO:0000256" key="3">
    <source>
        <dbReference type="ARBA" id="ARBA00022485"/>
    </source>
</evidence>
<sequence length="628" mass="69859">MKGFAGKILRVNLTTKEIKTEPLKEEFARKYIGGVGFGARILYDEVPAKTDPLGPENKLIITPGCLVATGLPTMSKTALNFKSPLTGGYGRAMVGAYLGEELKKAGYDCLIIEGASDKPVYILIEDDKVEIKDATELWGTLTSEAHKKLQEWHGKVRTGIIGPAGEKLSKISEVDFEERQAARGGVGAVMGSKKLKAIAVKGTGEIEYYDKNLLRELIIKWGKILKEHPATEADMKYGSGEFYEWVNKERGTFPSLNWRYGYMPVYDQLKEGEKSHLDPYYWAPKYTVKNRPCPHCTKPCGRYIKITDGKYAGTEVEGVEYEVLYSLGGVLGIDDIGAVAKMNKLCDDYGLDAISAGVTLAWAMECYELGLLTKEDTDGLDLRFGNDEAAVKAIEMMGKKEGKLGELLFNGSKEAAEKLGKDSWKYAVHIKGLELPAYDIRGLKGVALAFAVSTRGGCHLTGGAYGIELTGKWWKMSNVDRTKGEWKGFEIKTLEDLMTLYDATGACKFSRHMFFIEAFPEMFKAVTGWDISEEELWVAGDRIYNITKMFNVREGFSRKDDHLPWKVMNVPIPAGPSKGLYVSEEEFNRMLDEYYIARGWSREGIPTKAKLSQLGLQDLAEEPFTAGI</sequence>
<dbReference type="InterPro" id="IPR001203">
    <property type="entry name" value="OxRdtase_Ald_Fedxn_C"/>
</dbReference>
<evidence type="ECO:0000313" key="11">
    <source>
        <dbReference type="EMBL" id="HGL17569.1"/>
    </source>
</evidence>
<protein>
    <submittedName>
        <fullName evidence="10">Aldehyde:ferredoxin oxidoreductase</fullName>
    </submittedName>
</protein>
<dbReference type="Gene3D" id="1.10.599.10">
    <property type="entry name" value="Aldehyde Ferredoxin Oxidoreductase Protein, subunit A, domain 3"/>
    <property type="match status" value="1"/>
</dbReference>
<evidence type="ECO:0000256" key="6">
    <source>
        <dbReference type="ARBA" id="ARBA00023004"/>
    </source>
</evidence>
<dbReference type="EMBL" id="DSOL01000215">
    <property type="protein sequence ID" value="HEN28484.1"/>
    <property type="molecule type" value="Genomic_DNA"/>
</dbReference>
<dbReference type="Gene3D" id="1.10.569.10">
    <property type="entry name" value="Aldehyde Ferredoxin Oxidoreductase Protein, subunit A, domain 2"/>
    <property type="match status" value="1"/>
</dbReference>
<dbReference type="Pfam" id="PF01314">
    <property type="entry name" value="AFOR_C"/>
    <property type="match status" value="1"/>
</dbReference>
<dbReference type="SUPFAM" id="SSF56228">
    <property type="entry name" value="Aldehyde ferredoxin oxidoreductase, N-terminal domain"/>
    <property type="match status" value="1"/>
</dbReference>
<dbReference type="SUPFAM" id="SSF48310">
    <property type="entry name" value="Aldehyde ferredoxin oxidoreductase, C-terminal domains"/>
    <property type="match status" value="1"/>
</dbReference>
<feature type="domain" description="Aldehyde ferredoxin oxidoreductase N-terminal" evidence="9">
    <location>
        <begin position="4"/>
        <end position="204"/>
    </location>
</feature>
<comment type="cofactor">
    <cofactor evidence="8">
        <name>tungstopterin</name>
        <dbReference type="ChEBI" id="CHEBI:30402"/>
    </cofactor>
</comment>
<evidence type="ECO:0000256" key="4">
    <source>
        <dbReference type="ARBA" id="ARBA00022723"/>
    </source>
</evidence>
<dbReference type="InterPro" id="IPR036503">
    <property type="entry name" value="Ald_Fedxn_OxRdtase_N_sf"/>
</dbReference>
<accession>A0A7C2K448</accession>
<evidence type="ECO:0000256" key="8">
    <source>
        <dbReference type="ARBA" id="ARBA00049934"/>
    </source>
</evidence>
<dbReference type="Pfam" id="PF02730">
    <property type="entry name" value="AFOR_N"/>
    <property type="match status" value="1"/>
</dbReference>
<dbReference type="Gene3D" id="3.60.9.10">
    <property type="entry name" value="Aldehyde ferredoxin oxidoreductase, N-terminal domain"/>
    <property type="match status" value="1"/>
</dbReference>
<keyword evidence="4" id="KW-0479">Metal-binding</keyword>
<comment type="caution">
    <text evidence="10">The sequence shown here is derived from an EMBL/GenBank/DDBJ whole genome shotgun (WGS) entry which is preliminary data.</text>
</comment>
<keyword evidence="3" id="KW-0004">4Fe-4S</keyword>
<evidence type="ECO:0000256" key="5">
    <source>
        <dbReference type="ARBA" id="ARBA00023002"/>
    </source>
</evidence>
<proteinExistence type="inferred from homology"/>
<dbReference type="GO" id="GO:0016625">
    <property type="term" value="F:oxidoreductase activity, acting on the aldehyde or oxo group of donors, iron-sulfur protein as acceptor"/>
    <property type="evidence" value="ECO:0007669"/>
    <property type="project" value="InterPro"/>
</dbReference>
<dbReference type="GO" id="GO:0009055">
    <property type="term" value="F:electron transfer activity"/>
    <property type="evidence" value="ECO:0007669"/>
    <property type="project" value="InterPro"/>
</dbReference>
<dbReference type="EMBL" id="DTDJ01000030">
    <property type="protein sequence ID" value="HGL17569.1"/>
    <property type="molecule type" value="Genomic_DNA"/>
</dbReference>
<dbReference type="InterPro" id="IPR036021">
    <property type="entry name" value="Tungsten_al_ferr_oxy-like_C"/>
</dbReference>
<dbReference type="InterPro" id="IPR013985">
    <property type="entry name" value="Ald_Fedxn_OxRdtase_dom3"/>
</dbReference>
<evidence type="ECO:0000256" key="7">
    <source>
        <dbReference type="ARBA" id="ARBA00023014"/>
    </source>
</evidence>
<evidence type="ECO:0000313" key="10">
    <source>
        <dbReference type="EMBL" id="HEN28484.1"/>
    </source>
</evidence>
<organism evidence="10">
    <name type="scientific">candidate division WOR-3 bacterium</name>
    <dbReference type="NCBI Taxonomy" id="2052148"/>
    <lineage>
        <taxon>Bacteria</taxon>
        <taxon>Bacteria division WOR-3</taxon>
    </lineage>
</organism>
<evidence type="ECO:0000256" key="1">
    <source>
        <dbReference type="ARBA" id="ARBA00001966"/>
    </source>
</evidence>
<comment type="similarity">
    <text evidence="2">Belongs to the AOR/FOR family.</text>
</comment>
<dbReference type="SMART" id="SM00790">
    <property type="entry name" value="AFOR_N"/>
    <property type="match status" value="1"/>
</dbReference>
<dbReference type="GO" id="GO:0051539">
    <property type="term" value="F:4 iron, 4 sulfur cluster binding"/>
    <property type="evidence" value="ECO:0007669"/>
    <property type="project" value="UniProtKB-KW"/>
</dbReference>
<comment type="cofactor">
    <cofactor evidence="1">
        <name>[4Fe-4S] cluster</name>
        <dbReference type="ChEBI" id="CHEBI:49883"/>
    </cofactor>
</comment>
<dbReference type="AlphaFoldDB" id="A0A7C2K448"/>
<dbReference type="PANTHER" id="PTHR30038">
    <property type="entry name" value="ALDEHYDE FERREDOXIN OXIDOREDUCTASE"/>
    <property type="match status" value="1"/>
</dbReference>